<dbReference type="AlphaFoldDB" id="A0A0X8D8N1"/>
<evidence type="ECO:0000256" key="2">
    <source>
        <dbReference type="ARBA" id="ARBA00022475"/>
    </source>
</evidence>
<evidence type="ECO:0000256" key="1">
    <source>
        <dbReference type="ARBA" id="ARBA00004651"/>
    </source>
</evidence>
<dbReference type="EMBL" id="CP014141">
    <property type="protein sequence ID" value="AMA75854.1"/>
    <property type="molecule type" value="Genomic_DNA"/>
</dbReference>
<sequence length="429" mass="47400">MGLTPRLWAKVGRAWQSPTLRNLFYLYAVQAANYLFPLVTLPYLARVLGPEGFGKLALAQALSQYLYIVLEYGFSLSATREVARWRDRPEALQSILGGVLGARALLSLPAAGIALLALYLFPPLQGESGLIWGGFLLALGISLSPVWFFQGMERMGAVALMEFFVRLLATLGVFFLVRSPAQVAWPLYLQALASLAVGFVGLAWAASWVGLRWPRFGEAWTWLKRGFGLFFFRAVVSLYTTANVLLVGLFLPPAQVALYAGAEKLTKALIPMWEPFNRLFLPRFSHLLEKSPREATWLAQRVGGMMLLLGLAAAGVLTYASPLLVRLLLGPGYEGAVPLMRILAWLLPLVALSNFLGIQWMLAQKMDRPFNAIIFAAGLLNVALALLVVPRYGALGMAWVVVLSEAWVTGAVLAYLWWRGRLPWRPYEG</sequence>
<feature type="transmembrane region" description="Helical" evidence="6">
    <location>
        <begin position="189"/>
        <end position="210"/>
    </location>
</feature>
<name>A0A0X8D8N1_9DEIN</name>
<dbReference type="PANTHER" id="PTHR30250">
    <property type="entry name" value="PST FAMILY PREDICTED COLANIC ACID TRANSPORTER"/>
    <property type="match status" value="1"/>
</dbReference>
<keyword evidence="2" id="KW-1003">Cell membrane</keyword>
<feature type="transmembrane region" description="Helical" evidence="6">
    <location>
        <begin position="56"/>
        <end position="75"/>
    </location>
</feature>
<reference evidence="7 8" key="1">
    <citation type="submission" date="2016-01" db="EMBL/GenBank/DDBJ databases">
        <title>Genome sequence of Thermus parvatiensis, a thermophile isolated from a hot water spring.</title>
        <authorList>
            <person name="Tripathi C."/>
            <person name="Lal R."/>
        </authorList>
    </citation>
    <scope>NUCLEOTIDE SEQUENCE [LARGE SCALE GENOMIC DNA]</scope>
    <source>
        <strain evidence="7 8">RL</strain>
    </source>
</reference>
<proteinExistence type="predicted"/>
<evidence type="ECO:0000256" key="6">
    <source>
        <dbReference type="SAM" id="Phobius"/>
    </source>
</evidence>
<feature type="transmembrane region" description="Helical" evidence="6">
    <location>
        <begin position="95"/>
        <end position="121"/>
    </location>
</feature>
<keyword evidence="3 6" id="KW-0812">Transmembrane</keyword>
<feature type="transmembrane region" description="Helical" evidence="6">
    <location>
        <begin position="302"/>
        <end position="322"/>
    </location>
</feature>
<dbReference type="InterPro" id="IPR002797">
    <property type="entry name" value="Polysacc_synth"/>
</dbReference>
<evidence type="ECO:0000256" key="4">
    <source>
        <dbReference type="ARBA" id="ARBA00022989"/>
    </source>
</evidence>
<dbReference type="RefSeq" id="WP_060384612.1">
    <property type="nucleotide sequence ID" value="NZ_CP014141.1"/>
</dbReference>
<feature type="transmembrane region" description="Helical" evidence="6">
    <location>
        <begin position="370"/>
        <end position="390"/>
    </location>
</feature>
<dbReference type="GO" id="GO:0005886">
    <property type="term" value="C:plasma membrane"/>
    <property type="evidence" value="ECO:0007669"/>
    <property type="project" value="UniProtKB-SubCell"/>
</dbReference>
<protein>
    <submittedName>
        <fullName evidence="7">Transporter</fullName>
    </submittedName>
</protein>
<keyword evidence="4 6" id="KW-1133">Transmembrane helix</keyword>
<feature type="transmembrane region" description="Helical" evidence="6">
    <location>
        <begin position="396"/>
        <end position="418"/>
    </location>
</feature>
<keyword evidence="5 6" id="KW-0472">Membrane</keyword>
<feature type="transmembrane region" description="Helical" evidence="6">
    <location>
        <begin position="230"/>
        <end position="251"/>
    </location>
</feature>
<feature type="transmembrane region" description="Helical" evidence="6">
    <location>
        <begin position="342"/>
        <end position="363"/>
    </location>
</feature>
<accession>A0A0X8D8N1</accession>
<evidence type="ECO:0000256" key="3">
    <source>
        <dbReference type="ARBA" id="ARBA00022692"/>
    </source>
</evidence>
<feature type="transmembrane region" description="Helical" evidence="6">
    <location>
        <begin position="130"/>
        <end position="149"/>
    </location>
</feature>
<dbReference type="Pfam" id="PF01943">
    <property type="entry name" value="Polysacc_synt"/>
    <property type="match status" value="1"/>
</dbReference>
<feature type="transmembrane region" description="Helical" evidence="6">
    <location>
        <begin position="155"/>
        <end position="177"/>
    </location>
</feature>
<organism evidence="7 8">
    <name type="scientific">Thermus parvatiensis</name>
    <dbReference type="NCBI Taxonomy" id="456163"/>
    <lineage>
        <taxon>Bacteria</taxon>
        <taxon>Thermotogati</taxon>
        <taxon>Deinococcota</taxon>
        <taxon>Deinococci</taxon>
        <taxon>Thermales</taxon>
        <taxon>Thermaceae</taxon>
        <taxon>Thermus</taxon>
    </lineage>
</organism>
<dbReference type="PANTHER" id="PTHR30250:SF11">
    <property type="entry name" value="O-ANTIGEN TRANSPORTER-RELATED"/>
    <property type="match status" value="1"/>
</dbReference>
<evidence type="ECO:0000256" key="5">
    <source>
        <dbReference type="ARBA" id="ARBA00023136"/>
    </source>
</evidence>
<dbReference type="CDD" id="cd13128">
    <property type="entry name" value="MATE_Wzx_like"/>
    <property type="match status" value="1"/>
</dbReference>
<evidence type="ECO:0000313" key="8">
    <source>
        <dbReference type="Proteomes" id="UP000061630"/>
    </source>
</evidence>
<comment type="subcellular location">
    <subcellularLocation>
        <location evidence="1">Cell membrane</location>
        <topology evidence="1">Multi-pass membrane protein</topology>
    </subcellularLocation>
</comment>
<feature type="transmembrane region" description="Helical" evidence="6">
    <location>
        <begin position="24"/>
        <end position="44"/>
    </location>
</feature>
<evidence type="ECO:0000313" key="7">
    <source>
        <dbReference type="EMBL" id="AMA75854.1"/>
    </source>
</evidence>
<dbReference type="Proteomes" id="UP000061630">
    <property type="component" value="Chromosome"/>
</dbReference>
<gene>
    <name evidence="7" type="ORF">AV541_07395</name>
</gene>
<dbReference type="KEGG" id="tpar:AV541_07395"/>
<dbReference type="InterPro" id="IPR050833">
    <property type="entry name" value="Poly_Biosynth_Transport"/>
</dbReference>